<feature type="region of interest" description="Disordered" evidence="1">
    <location>
        <begin position="21"/>
        <end position="158"/>
    </location>
</feature>
<protein>
    <submittedName>
        <fullName evidence="2">Uncharacterized protein</fullName>
    </submittedName>
</protein>
<feature type="compositionally biased region" description="Acidic residues" evidence="1">
    <location>
        <begin position="22"/>
        <end position="43"/>
    </location>
</feature>
<organism evidence="2 3">
    <name type="scientific">Ilyodon furcidens</name>
    <name type="common">goldbreast splitfin</name>
    <dbReference type="NCBI Taxonomy" id="33524"/>
    <lineage>
        <taxon>Eukaryota</taxon>
        <taxon>Metazoa</taxon>
        <taxon>Chordata</taxon>
        <taxon>Craniata</taxon>
        <taxon>Vertebrata</taxon>
        <taxon>Euteleostomi</taxon>
        <taxon>Actinopterygii</taxon>
        <taxon>Neopterygii</taxon>
        <taxon>Teleostei</taxon>
        <taxon>Neoteleostei</taxon>
        <taxon>Acanthomorphata</taxon>
        <taxon>Ovalentaria</taxon>
        <taxon>Atherinomorphae</taxon>
        <taxon>Cyprinodontiformes</taxon>
        <taxon>Goodeidae</taxon>
        <taxon>Ilyodon</taxon>
    </lineage>
</organism>
<evidence type="ECO:0000256" key="1">
    <source>
        <dbReference type="SAM" id="MobiDB-lite"/>
    </source>
</evidence>
<name>A0ABV0VK56_9TELE</name>
<keyword evidence="3" id="KW-1185">Reference proteome</keyword>
<dbReference type="EMBL" id="JAHRIQ010107487">
    <property type="protein sequence ID" value="MEQ2256612.1"/>
    <property type="molecule type" value="Genomic_DNA"/>
</dbReference>
<accession>A0ABV0VK56</accession>
<reference evidence="2 3" key="1">
    <citation type="submission" date="2021-06" db="EMBL/GenBank/DDBJ databases">
        <authorList>
            <person name="Palmer J.M."/>
        </authorList>
    </citation>
    <scope>NUCLEOTIDE SEQUENCE [LARGE SCALE GENOMIC DNA]</scope>
    <source>
        <strain evidence="3">if_2019</strain>
        <tissue evidence="2">Muscle</tissue>
    </source>
</reference>
<evidence type="ECO:0000313" key="3">
    <source>
        <dbReference type="Proteomes" id="UP001482620"/>
    </source>
</evidence>
<gene>
    <name evidence="2" type="ORF">ILYODFUR_025907</name>
</gene>
<feature type="compositionally biased region" description="Low complexity" evidence="1">
    <location>
        <begin position="62"/>
        <end position="77"/>
    </location>
</feature>
<comment type="caution">
    <text evidence="2">The sequence shown here is derived from an EMBL/GenBank/DDBJ whole genome shotgun (WGS) entry which is preliminary data.</text>
</comment>
<evidence type="ECO:0000313" key="2">
    <source>
        <dbReference type="EMBL" id="MEQ2256612.1"/>
    </source>
</evidence>
<dbReference type="Proteomes" id="UP001482620">
    <property type="component" value="Unassembled WGS sequence"/>
</dbReference>
<feature type="compositionally biased region" description="Basic residues" evidence="1">
    <location>
        <begin position="90"/>
        <end position="105"/>
    </location>
</feature>
<sequence>MVHQRKITVFETLEQIWNNSDVEIEESSDSSEISEIEEEEESFLMDPVHDQKRAGPSETQRTQPPTTSLEPLSSSLSDDGTEEEDEYKPPAHHLRSTSRPVKHKGAYAPRQRSSSSRPAKRGKQGSRRTSQDTPPPGDGNMDMWHSPGELDTEPQAPTVHLHRAILQDLELTPQNPGHH</sequence>
<proteinExistence type="predicted"/>